<feature type="binding site" evidence="9">
    <location>
        <position position="251"/>
    </location>
    <ligand>
        <name>ATP</name>
        <dbReference type="ChEBI" id="CHEBI:30616"/>
    </ligand>
</feature>
<evidence type="ECO:0000256" key="7">
    <source>
        <dbReference type="ARBA" id="ARBA00022786"/>
    </source>
</evidence>
<organism evidence="13 14">
    <name type="scientific">Iris pallida</name>
    <name type="common">Sweet iris</name>
    <dbReference type="NCBI Taxonomy" id="29817"/>
    <lineage>
        <taxon>Eukaryota</taxon>
        <taxon>Viridiplantae</taxon>
        <taxon>Streptophyta</taxon>
        <taxon>Embryophyta</taxon>
        <taxon>Tracheophyta</taxon>
        <taxon>Spermatophyta</taxon>
        <taxon>Magnoliopsida</taxon>
        <taxon>Liliopsida</taxon>
        <taxon>Asparagales</taxon>
        <taxon>Iridaceae</taxon>
        <taxon>Iridoideae</taxon>
        <taxon>Irideae</taxon>
        <taxon>Iris</taxon>
    </lineage>
</organism>
<keyword evidence="5 9" id="KW-0547">Nucleotide-binding</keyword>
<evidence type="ECO:0000259" key="12">
    <source>
        <dbReference type="PROSITE" id="PS50011"/>
    </source>
</evidence>
<dbReference type="EMBL" id="JANAVB010017398">
    <property type="protein sequence ID" value="KAJ6830596.1"/>
    <property type="molecule type" value="Genomic_DNA"/>
</dbReference>
<keyword evidence="7" id="KW-0833">Ubl conjugation pathway</keyword>
<dbReference type="GO" id="GO:0061630">
    <property type="term" value="F:ubiquitin protein ligase activity"/>
    <property type="evidence" value="ECO:0007669"/>
    <property type="project" value="UniProtKB-EC"/>
</dbReference>
<evidence type="ECO:0000256" key="4">
    <source>
        <dbReference type="ARBA" id="ARBA00022679"/>
    </source>
</evidence>
<feature type="region of interest" description="Disordered" evidence="11">
    <location>
        <begin position="182"/>
        <end position="203"/>
    </location>
</feature>
<evidence type="ECO:0000256" key="1">
    <source>
        <dbReference type="ARBA" id="ARBA00000900"/>
    </source>
</evidence>
<evidence type="ECO:0000256" key="8">
    <source>
        <dbReference type="ARBA" id="ARBA00022840"/>
    </source>
</evidence>
<dbReference type="Pfam" id="PF07714">
    <property type="entry name" value="PK_Tyr_Ser-Thr"/>
    <property type="match status" value="1"/>
</dbReference>
<gene>
    <name evidence="13" type="ORF">M6B38_353030</name>
</gene>
<feature type="domain" description="Protein kinase" evidence="12">
    <location>
        <begin position="224"/>
        <end position="490"/>
    </location>
</feature>
<dbReference type="PANTHER" id="PTHR45647">
    <property type="entry name" value="OS02G0152300 PROTEIN"/>
    <property type="match status" value="1"/>
</dbReference>
<dbReference type="EC" id="2.3.2.27" evidence="2"/>
<keyword evidence="8 9" id="KW-0067">ATP-binding</keyword>
<evidence type="ECO:0000256" key="10">
    <source>
        <dbReference type="RuleBase" id="RU000304"/>
    </source>
</evidence>
<reference evidence="13" key="2">
    <citation type="submission" date="2023-04" db="EMBL/GenBank/DDBJ databases">
        <authorList>
            <person name="Bruccoleri R.E."/>
            <person name="Oakeley E.J."/>
            <person name="Faust A.-M."/>
            <person name="Dessus-Babus S."/>
            <person name="Altorfer M."/>
            <person name="Burckhardt D."/>
            <person name="Oertli M."/>
            <person name="Naumann U."/>
            <person name="Petersen F."/>
            <person name="Wong J."/>
        </authorList>
    </citation>
    <scope>NUCLEOTIDE SEQUENCE</scope>
    <source>
        <strain evidence="13">GSM-AAB239-AS_SAM_17_03QT</strain>
        <tissue evidence="13">Leaf</tissue>
    </source>
</reference>
<dbReference type="PROSITE" id="PS50011">
    <property type="entry name" value="PROTEIN_KINASE_DOM"/>
    <property type="match status" value="1"/>
</dbReference>
<dbReference type="InterPro" id="IPR017441">
    <property type="entry name" value="Protein_kinase_ATP_BS"/>
</dbReference>
<comment type="caution">
    <text evidence="13">The sequence shown here is derived from an EMBL/GenBank/DDBJ whole genome shotgun (WGS) entry which is preliminary data.</text>
</comment>
<keyword evidence="6" id="KW-0418">Kinase</keyword>
<dbReference type="InterPro" id="IPR000719">
    <property type="entry name" value="Prot_kinase_dom"/>
</dbReference>
<dbReference type="InterPro" id="IPR011009">
    <property type="entry name" value="Kinase-like_dom_sf"/>
</dbReference>
<evidence type="ECO:0000256" key="6">
    <source>
        <dbReference type="ARBA" id="ARBA00022777"/>
    </source>
</evidence>
<dbReference type="PROSITE" id="PS00107">
    <property type="entry name" value="PROTEIN_KINASE_ATP"/>
    <property type="match status" value="1"/>
</dbReference>
<evidence type="ECO:0000313" key="13">
    <source>
        <dbReference type="EMBL" id="KAJ6830596.1"/>
    </source>
</evidence>
<dbReference type="PROSITE" id="PS00108">
    <property type="entry name" value="PROTEIN_KINASE_ST"/>
    <property type="match status" value="1"/>
</dbReference>
<feature type="compositionally biased region" description="Low complexity" evidence="11">
    <location>
        <begin position="186"/>
        <end position="203"/>
    </location>
</feature>
<reference evidence="13" key="1">
    <citation type="journal article" date="2023" name="GigaByte">
        <title>Genome assembly of the bearded iris, Iris pallida Lam.</title>
        <authorList>
            <person name="Bruccoleri R.E."/>
            <person name="Oakeley E.J."/>
            <person name="Faust A.M.E."/>
            <person name="Altorfer M."/>
            <person name="Dessus-Babus S."/>
            <person name="Burckhardt D."/>
            <person name="Oertli M."/>
            <person name="Naumann U."/>
            <person name="Petersen F."/>
            <person name="Wong J."/>
        </authorList>
    </citation>
    <scope>NUCLEOTIDE SEQUENCE</scope>
    <source>
        <strain evidence="13">GSM-AAB239-AS_SAM_17_03QT</strain>
    </source>
</reference>
<evidence type="ECO:0000256" key="2">
    <source>
        <dbReference type="ARBA" id="ARBA00012483"/>
    </source>
</evidence>
<evidence type="ECO:0000256" key="3">
    <source>
        <dbReference type="ARBA" id="ARBA00022527"/>
    </source>
</evidence>
<dbReference type="InterPro" id="IPR008271">
    <property type="entry name" value="Ser/Thr_kinase_AS"/>
</dbReference>
<dbReference type="AlphaFoldDB" id="A0AAX6GP97"/>
<dbReference type="InterPro" id="IPR051348">
    <property type="entry name" value="U-box_ubiquitin_ligases"/>
</dbReference>
<comment type="catalytic activity">
    <reaction evidence="1">
        <text>S-ubiquitinyl-[E2 ubiquitin-conjugating enzyme]-L-cysteine + [acceptor protein]-L-lysine = [E2 ubiquitin-conjugating enzyme]-L-cysteine + N(6)-ubiquitinyl-[acceptor protein]-L-lysine.</text>
        <dbReference type="EC" id="2.3.2.27"/>
    </reaction>
</comment>
<name>A0AAX6GP97_IRIPA</name>
<evidence type="ECO:0000256" key="5">
    <source>
        <dbReference type="ARBA" id="ARBA00022741"/>
    </source>
</evidence>
<dbReference type="Proteomes" id="UP001140949">
    <property type="component" value="Unassembled WGS sequence"/>
</dbReference>
<sequence length="490" mass="54832">MFDFDFHFDDVLTVHPTELNIPVELNKMYSRSIQLTNKTDLLVAYRVYLVLDPRSCCGVSRRYICRYHPPAVDMFLYIRSMYLNHVRMYLKDTYVGTILPLSTCFVTVNGLKETRISYLYISAFIVKDGVKAEEITNKNLDIKTFLTRRFIQLPVFYTPAAANSCSALPEENEKLLHRSINDEVHGSTSKGKGSESSVSRQSSNEMSSIVLFSDQEIKVATNGLSDDSKIGQGGYGAVYKGSLHDTEVAIKMLDPNSQQGIDEFLQEMEVLGRMRHPNLVKLIGACIKLRALVYEFLPHGSLGDCLQKNPGILTWQMRTRIVYEICSALTFLHSMKPQPVVHGDLKPANILLDANFISKLADFGLCRFMPEGTTSAAFLDTKPKGTFGYIDPEFMRTGILTPDCDLYSFGVTILRLLTGMDAVGISAKVRSAYKEKSLMTMVDPTAGQWPADVSEFLAYFGLKCCAKRKSPGLMKEIAGDIEEILAEIGR</sequence>
<dbReference type="SMART" id="SM00220">
    <property type="entry name" value="S_TKc"/>
    <property type="match status" value="1"/>
</dbReference>
<accession>A0AAX6GP97</accession>
<dbReference type="Gene3D" id="3.30.200.20">
    <property type="entry name" value="Phosphorylase Kinase, domain 1"/>
    <property type="match status" value="1"/>
</dbReference>
<keyword evidence="4" id="KW-0808">Transferase</keyword>
<dbReference type="InterPro" id="IPR008962">
    <property type="entry name" value="PapD-like_sf"/>
</dbReference>
<proteinExistence type="inferred from homology"/>
<evidence type="ECO:0000256" key="11">
    <source>
        <dbReference type="SAM" id="MobiDB-lite"/>
    </source>
</evidence>
<keyword evidence="14" id="KW-1185">Reference proteome</keyword>
<evidence type="ECO:0000313" key="14">
    <source>
        <dbReference type="Proteomes" id="UP001140949"/>
    </source>
</evidence>
<dbReference type="Gene3D" id="1.10.510.10">
    <property type="entry name" value="Transferase(Phosphotransferase) domain 1"/>
    <property type="match status" value="1"/>
</dbReference>
<dbReference type="PANTHER" id="PTHR45647:SF100">
    <property type="entry name" value="U-BOX DOMAIN-CONTAINING PROTEIN 33"/>
    <property type="match status" value="1"/>
</dbReference>
<comment type="similarity">
    <text evidence="10">Belongs to the protein kinase superfamily.</text>
</comment>
<evidence type="ECO:0000256" key="9">
    <source>
        <dbReference type="PROSITE-ProRule" id="PRU10141"/>
    </source>
</evidence>
<dbReference type="InterPro" id="IPR001245">
    <property type="entry name" value="Ser-Thr/Tyr_kinase_cat_dom"/>
</dbReference>
<keyword evidence="3 10" id="KW-0723">Serine/threonine-protein kinase</keyword>
<dbReference type="GO" id="GO:0005524">
    <property type="term" value="F:ATP binding"/>
    <property type="evidence" value="ECO:0007669"/>
    <property type="project" value="UniProtKB-UniRule"/>
</dbReference>
<dbReference type="GO" id="GO:0004674">
    <property type="term" value="F:protein serine/threonine kinase activity"/>
    <property type="evidence" value="ECO:0007669"/>
    <property type="project" value="UniProtKB-KW"/>
</dbReference>
<dbReference type="SUPFAM" id="SSF49354">
    <property type="entry name" value="PapD-like"/>
    <property type="match status" value="1"/>
</dbReference>
<dbReference type="SUPFAM" id="SSF56112">
    <property type="entry name" value="Protein kinase-like (PK-like)"/>
    <property type="match status" value="1"/>
</dbReference>
<protein>
    <recommendedName>
        <fullName evidence="2">RING-type E3 ubiquitin transferase</fullName>
        <ecNumber evidence="2">2.3.2.27</ecNumber>
    </recommendedName>
</protein>